<evidence type="ECO:0000313" key="3">
    <source>
        <dbReference type="EMBL" id="GJT81441.1"/>
    </source>
</evidence>
<protein>
    <submittedName>
        <fullName evidence="3">Uncharacterized protein</fullName>
    </submittedName>
</protein>
<sequence>MPGDGIAIPSDDVISYKRRRQDFQDGAMSKRARSTRGQASSSREETTEEKFLSNKGLAQPFFNFINTDTFSRPQWVNLFQINEPIFRDLVRKFFALIEFDVSPFRFNVGNTKAKFIRNLRIKLAHRCIMMTITSRKETTNRVTEIDLFYLYCIFGERVVCNISYWLAKYLKSIRAKSVIFEGMFMTRIARSFGLLTNEIVRVLNCEPPLHVYRKTSLVKIGVIMELHEGECCWPATRDVVEEGEGEDEEGDGEGGNEGVGGSADIYRNMSQGDWQVRQARWMDQQDEHRGRIGAWIGHQDKRAHWMYNHTVRQFQNLSTRDNLNPHLQIDPFTGYEADYPPVGYQGYMTSGYAYMAITGCIITLLYLMRRSLEVLRKFHWMILEGRSNQLSHVSSPLLSKPGEY</sequence>
<feature type="region of interest" description="Disordered" evidence="1">
    <location>
        <begin position="240"/>
        <end position="262"/>
    </location>
</feature>
<dbReference type="Proteomes" id="UP001151760">
    <property type="component" value="Unassembled WGS sequence"/>
</dbReference>
<keyword evidence="2" id="KW-1133">Transmembrane helix</keyword>
<keyword evidence="4" id="KW-1185">Reference proteome</keyword>
<evidence type="ECO:0000256" key="2">
    <source>
        <dbReference type="SAM" id="Phobius"/>
    </source>
</evidence>
<reference evidence="3" key="2">
    <citation type="submission" date="2022-01" db="EMBL/GenBank/DDBJ databases">
        <authorList>
            <person name="Yamashiro T."/>
            <person name="Shiraishi A."/>
            <person name="Satake H."/>
            <person name="Nakayama K."/>
        </authorList>
    </citation>
    <scope>NUCLEOTIDE SEQUENCE</scope>
</reference>
<evidence type="ECO:0000313" key="4">
    <source>
        <dbReference type="Proteomes" id="UP001151760"/>
    </source>
</evidence>
<evidence type="ECO:0000256" key="1">
    <source>
        <dbReference type="SAM" id="MobiDB-lite"/>
    </source>
</evidence>
<reference evidence="3" key="1">
    <citation type="journal article" date="2022" name="Int. J. Mol. Sci.">
        <title>Draft Genome of Tanacetum Coccineum: Genomic Comparison of Closely Related Tanacetum-Family Plants.</title>
        <authorList>
            <person name="Yamashiro T."/>
            <person name="Shiraishi A."/>
            <person name="Nakayama K."/>
            <person name="Satake H."/>
        </authorList>
    </citation>
    <scope>NUCLEOTIDE SEQUENCE</scope>
</reference>
<proteinExistence type="predicted"/>
<feature type="region of interest" description="Disordered" evidence="1">
    <location>
        <begin position="21"/>
        <end position="51"/>
    </location>
</feature>
<comment type="caution">
    <text evidence="3">The sequence shown here is derived from an EMBL/GenBank/DDBJ whole genome shotgun (WGS) entry which is preliminary data.</text>
</comment>
<gene>
    <name evidence="3" type="ORF">Tco_1055783</name>
</gene>
<feature type="compositionally biased region" description="Basic and acidic residues" evidence="1">
    <location>
        <begin position="42"/>
        <end position="51"/>
    </location>
</feature>
<feature type="transmembrane region" description="Helical" evidence="2">
    <location>
        <begin position="351"/>
        <end position="368"/>
    </location>
</feature>
<keyword evidence="2" id="KW-0812">Transmembrane</keyword>
<accession>A0ABQ5H0R2</accession>
<name>A0ABQ5H0R2_9ASTR</name>
<keyword evidence="2" id="KW-0472">Membrane</keyword>
<organism evidence="3 4">
    <name type="scientific">Tanacetum coccineum</name>
    <dbReference type="NCBI Taxonomy" id="301880"/>
    <lineage>
        <taxon>Eukaryota</taxon>
        <taxon>Viridiplantae</taxon>
        <taxon>Streptophyta</taxon>
        <taxon>Embryophyta</taxon>
        <taxon>Tracheophyta</taxon>
        <taxon>Spermatophyta</taxon>
        <taxon>Magnoliopsida</taxon>
        <taxon>eudicotyledons</taxon>
        <taxon>Gunneridae</taxon>
        <taxon>Pentapetalae</taxon>
        <taxon>asterids</taxon>
        <taxon>campanulids</taxon>
        <taxon>Asterales</taxon>
        <taxon>Asteraceae</taxon>
        <taxon>Asteroideae</taxon>
        <taxon>Anthemideae</taxon>
        <taxon>Anthemidinae</taxon>
        <taxon>Tanacetum</taxon>
    </lineage>
</organism>
<dbReference type="EMBL" id="BQNB010019081">
    <property type="protein sequence ID" value="GJT81441.1"/>
    <property type="molecule type" value="Genomic_DNA"/>
</dbReference>
<feature type="compositionally biased region" description="Acidic residues" evidence="1">
    <location>
        <begin position="241"/>
        <end position="254"/>
    </location>
</feature>